<evidence type="ECO:0000256" key="3">
    <source>
        <dbReference type="RuleBase" id="RU364032"/>
    </source>
</evidence>
<comment type="subcellular location">
    <subcellularLocation>
        <location evidence="3">Nucleus</location>
        <location evidence="3">Nucleolus</location>
    </subcellularLocation>
</comment>
<dbReference type="InterPro" id="IPR005554">
    <property type="entry name" value="NOL6/Upt22"/>
</dbReference>
<feature type="domain" description="Nrap protein" evidence="5">
    <location>
        <begin position="215"/>
        <end position="271"/>
    </location>
</feature>
<protein>
    <recommendedName>
        <fullName evidence="1 3">Nucleolar protein 6</fullName>
    </recommendedName>
</protein>
<proteinExistence type="inferred from homology"/>
<dbReference type="Gene3D" id="1.10.1410.10">
    <property type="match status" value="1"/>
</dbReference>
<reference evidence="6 7" key="1">
    <citation type="journal article" date="2007" name="Science">
        <title>Sea anemone genome reveals ancestral eumetazoan gene repertoire and genomic organization.</title>
        <authorList>
            <person name="Putnam N.H."/>
            <person name="Srivastava M."/>
            <person name="Hellsten U."/>
            <person name="Dirks B."/>
            <person name="Chapman J."/>
            <person name="Salamov A."/>
            <person name="Terry A."/>
            <person name="Shapiro H."/>
            <person name="Lindquist E."/>
            <person name="Kapitonov V.V."/>
            <person name="Jurka J."/>
            <person name="Genikhovich G."/>
            <person name="Grigoriev I.V."/>
            <person name="Lucas S.M."/>
            <person name="Steele R.E."/>
            <person name="Finnerty J.R."/>
            <person name="Technau U."/>
            <person name="Martindale M.Q."/>
            <person name="Rokhsar D.S."/>
        </authorList>
    </citation>
    <scope>NUCLEOTIDE SEQUENCE [LARGE SCALE GENOMIC DNA]</scope>
    <source>
        <strain evidence="7">CH2 X CH6</strain>
    </source>
</reference>
<accession>A7T9G4</accession>
<dbReference type="Proteomes" id="UP000001593">
    <property type="component" value="Unassembled WGS sequence"/>
</dbReference>
<comment type="function">
    <text evidence="2">Part of the small subunit (SSU) processome, first precursor of the small eukaryotic ribosomal subunit. During the assembly of the SSU processome in the nucleolus, many ribosome biogenesis factors, an RNA chaperone and ribosomal proteins associate with the nascent pre-rRNA and work in concert to generate RNA folding, modifications, rearrangements and cleavage as well as targeted degradation of pre-ribosomal RNA by the RNA exosome.</text>
</comment>
<evidence type="ECO:0000259" key="4">
    <source>
        <dbReference type="Pfam" id="PF03813"/>
    </source>
</evidence>
<dbReference type="GO" id="GO:0005730">
    <property type="term" value="C:nucleolus"/>
    <property type="evidence" value="ECO:0007669"/>
    <property type="project" value="UniProtKB-SubCell"/>
</dbReference>
<dbReference type="PANTHER" id="PTHR17972:SF0">
    <property type="entry name" value="NUCLEOLAR PROTEIN 6"/>
    <property type="match status" value="1"/>
</dbReference>
<evidence type="ECO:0000256" key="1">
    <source>
        <dbReference type="ARBA" id="ARBA00016437"/>
    </source>
</evidence>
<dbReference type="InterPro" id="IPR035082">
    <property type="entry name" value="Nrap_D1"/>
</dbReference>
<name>A7T9G4_NEMVE</name>
<evidence type="ECO:0000256" key="2">
    <source>
        <dbReference type="ARBA" id="ARBA00035000"/>
    </source>
</evidence>
<comment type="similarity">
    <text evidence="3">Belongs to the NRAP family.</text>
</comment>
<gene>
    <name evidence="6" type="ORF">NEMVEDRAFT_v1g224156</name>
</gene>
<dbReference type="STRING" id="45351.A7T9G4"/>
<evidence type="ECO:0000259" key="5">
    <source>
        <dbReference type="Pfam" id="PF17404"/>
    </source>
</evidence>
<dbReference type="PhylomeDB" id="A7T9G4"/>
<keyword evidence="3" id="KW-0539">Nucleus</keyword>
<keyword evidence="3" id="KW-0694">RNA-binding</keyword>
<dbReference type="HOGENOM" id="CLU_1027799_0_0_1"/>
<dbReference type="eggNOG" id="KOG2054">
    <property type="taxonomic scope" value="Eukaryota"/>
</dbReference>
<feature type="domain" description="Nrap protein" evidence="4">
    <location>
        <begin position="76"/>
        <end position="133"/>
    </location>
</feature>
<dbReference type="AlphaFoldDB" id="A7T9G4"/>
<evidence type="ECO:0000313" key="6">
    <source>
        <dbReference type="EMBL" id="EDO27361.1"/>
    </source>
</evidence>
<organism evidence="6 7">
    <name type="scientific">Nematostella vectensis</name>
    <name type="common">Starlet sea anemone</name>
    <dbReference type="NCBI Taxonomy" id="45351"/>
    <lineage>
        <taxon>Eukaryota</taxon>
        <taxon>Metazoa</taxon>
        <taxon>Cnidaria</taxon>
        <taxon>Anthozoa</taxon>
        <taxon>Hexacorallia</taxon>
        <taxon>Actiniaria</taxon>
        <taxon>Edwardsiidae</taxon>
        <taxon>Nematostella</taxon>
    </lineage>
</organism>
<dbReference type="Pfam" id="PF03813">
    <property type="entry name" value="Nrap"/>
    <property type="match status" value="1"/>
</dbReference>
<dbReference type="Pfam" id="PF17404">
    <property type="entry name" value="Nrap_D3"/>
    <property type="match status" value="1"/>
</dbReference>
<evidence type="ECO:0000313" key="7">
    <source>
        <dbReference type="Proteomes" id="UP000001593"/>
    </source>
</evidence>
<sequence length="271" mass="30762">MSDILNGVLLAIPDGKKEYKLSDMSWLPRKVVFPLPPTPSPVKGKFKFLKPSAVNIVGSYQLKTAIKPSFNVDVSINMPKRLAPNKSNVRLNWLFPEASSSSDIESVLPTPHYNSLILRDMVLGGHLRCLFQCMNDCPSAREAIMLLSVWLRQRELDEGQGGFSRFLVSMVVAHLHTTRKINSYMSSYQIVRIFLQFISSSDWTTCTAIKKDQNSDENNLEAAIFREFWGSKSELRRFKDGSILEAVVWPSSSAGERRTVCERIIKYLLNR</sequence>
<dbReference type="InterPro" id="IPR035368">
    <property type="entry name" value="Nrap_D3"/>
</dbReference>
<dbReference type="PANTHER" id="PTHR17972">
    <property type="entry name" value="NUCLEOLAR RNA-ASSOCIATED PROTEIN"/>
    <property type="match status" value="1"/>
</dbReference>
<dbReference type="InParanoid" id="A7T9G4"/>
<dbReference type="EMBL" id="DS473363">
    <property type="protein sequence ID" value="EDO27361.1"/>
    <property type="molecule type" value="Genomic_DNA"/>
</dbReference>
<dbReference type="GO" id="GO:0003723">
    <property type="term" value="F:RNA binding"/>
    <property type="evidence" value="ECO:0007669"/>
    <property type="project" value="UniProtKB-KW"/>
</dbReference>
<keyword evidence="7" id="KW-1185">Reference proteome</keyword>